<evidence type="ECO:0000313" key="3">
    <source>
        <dbReference type="Proteomes" id="UP001500212"/>
    </source>
</evidence>
<organism evidence="2 3">
    <name type="scientific">Actinoallomurus liliacearum</name>
    <dbReference type="NCBI Taxonomy" id="1080073"/>
    <lineage>
        <taxon>Bacteria</taxon>
        <taxon>Bacillati</taxon>
        <taxon>Actinomycetota</taxon>
        <taxon>Actinomycetes</taxon>
        <taxon>Streptosporangiales</taxon>
        <taxon>Thermomonosporaceae</taxon>
        <taxon>Actinoallomurus</taxon>
    </lineage>
</organism>
<evidence type="ECO:0000259" key="1">
    <source>
        <dbReference type="Pfam" id="PF02775"/>
    </source>
</evidence>
<feature type="domain" description="Thiamine pyrophosphate enzyme TPP-binding" evidence="1">
    <location>
        <begin position="6"/>
        <end position="60"/>
    </location>
</feature>
<protein>
    <recommendedName>
        <fullName evidence="1">Thiamine pyrophosphate enzyme TPP-binding domain-containing protein</fullName>
    </recommendedName>
</protein>
<dbReference type="Proteomes" id="UP001500212">
    <property type="component" value="Unassembled WGS sequence"/>
</dbReference>
<name>A0ABP8TP37_9ACTN</name>
<dbReference type="Gene3D" id="3.40.50.970">
    <property type="match status" value="1"/>
</dbReference>
<accession>A0ABP8TP37</accession>
<dbReference type="InterPro" id="IPR029061">
    <property type="entry name" value="THDP-binding"/>
</dbReference>
<keyword evidence="3" id="KW-1185">Reference proteome</keyword>
<reference evidence="3" key="1">
    <citation type="journal article" date="2019" name="Int. J. Syst. Evol. Microbiol.">
        <title>The Global Catalogue of Microorganisms (GCM) 10K type strain sequencing project: providing services to taxonomists for standard genome sequencing and annotation.</title>
        <authorList>
            <consortium name="The Broad Institute Genomics Platform"/>
            <consortium name="The Broad Institute Genome Sequencing Center for Infectious Disease"/>
            <person name="Wu L."/>
            <person name="Ma J."/>
        </authorList>
    </citation>
    <scope>NUCLEOTIDE SEQUENCE [LARGE SCALE GENOMIC DNA]</scope>
    <source>
        <strain evidence="3">JCM 17938</strain>
    </source>
</reference>
<comment type="caution">
    <text evidence="2">The sequence shown here is derived from an EMBL/GenBank/DDBJ whole genome shotgun (WGS) entry which is preliminary data.</text>
</comment>
<evidence type="ECO:0000313" key="2">
    <source>
        <dbReference type="EMBL" id="GAA4611481.1"/>
    </source>
</evidence>
<dbReference type="EMBL" id="BAABHJ010000017">
    <property type="protein sequence ID" value="GAA4611481.1"/>
    <property type="molecule type" value="Genomic_DNA"/>
</dbReference>
<sequence>MRRRGRYAGGTRFQSPTGFAAVARACHAHGEIVIDRADLVPTLRRAIEPLEAGRPAVVDVRLARN</sequence>
<gene>
    <name evidence="2" type="ORF">GCM10023195_48630</name>
</gene>
<dbReference type="InterPro" id="IPR011766">
    <property type="entry name" value="TPP_enzyme_TPP-bd"/>
</dbReference>
<dbReference type="Pfam" id="PF02775">
    <property type="entry name" value="TPP_enzyme_C"/>
    <property type="match status" value="1"/>
</dbReference>
<proteinExistence type="predicted"/>
<dbReference type="SUPFAM" id="SSF52518">
    <property type="entry name" value="Thiamin diphosphate-binding fold (THDP-binding)"/>
    <property type="match status" value="1"/>
</dbReference>